<keyword evidence="3" id="KW-1185">Reference proteome</keyword>
<gene>
    <name evidence="2" type="ORF">GPA26_04540</name>
</gene>
<name>A0ABX1MN16_9RHOO</name>
<sequence>MASRPFGMAGEVSGEAKSRVAANEAEREKDIALAAGGRCVERHGALLEARCDPNPDRSDTSDPVDTRAALLKPRPDVWVKRPATV</sequence>
<reference evidence="2 3" key="1">
    <citation type="submission" date="2019-12" db="EMBL/GenBank/DDBJ databases">
        <title>Comparative genomics gives insights into the taxonomy of the Azoarcus-Aromatoleum group and reveals separate origins of nif in the plant-associated Azoarcus and non-plant-associated Aromatoleum sub-groups.</title>
        <authorList>
            <person name="Lafos M."/>
            <person name="Maluk M."/>
            <person name="Batista M."/>
            <person name="Junghare M."/>
            <person name="Carmona M."/>
            <person name="Faoro H."/>
            <person name="Cruz L.M."/>
            <person name="Battistoni F."/>
            <person name="De Souza E."/>
            <person name="Pedrosa F."/>
            <person name="Chen W.-M."/>
            <person name="Poole P.S."/>
            <person name="Dixon R.A."/>
            <person name="James E.K."/>
        </authorList>
    </citation>
    <scope>NUCLEOTIDE SEQUENCE [LARGE SCALE GENOMIC DNA]</scope>
    <source>
        <strain evidence="2 3">ToN1</strain>
    </source>
</reference>
<dbReference type="EMBL" id="WTVR01000006">
    <property type="protein sequence ID" value="NMF87746.1"/>
    <property type="molecule type" value="Genomic_DNA"/>
</dbReference>
<comment type="caution">
    <text evidence="2">The sequence shown here is derived from an EMBL/GenBank/DDBJ whole genome shotgun (WGS) entry which is preliminary data.</text>
</comment>
<proteinExistence type="predicted"/>
<protein>
    <submittedName>
        <fullName evidence="2">Uncharacterized protein</fullName>
    </submittedName>
</protein>
<feature type="region of interest" description="Disordered" evidence="1">
    <location>
        <begin position="1"/>
        <end position="21"/>
    </location>
</feature>
<accession>A0ABX1MN16</accession>
<organism evidence="2 3">
    <name type="scientific">Aromatoleum petrolei</name>
    <dbReference type="NCBI Taxonomy" id="76116"/>
    <lineage>
        <taxon>Bacteria</taxon>
        <taxon>Pseudomonadati</taxon>
        <taxon>Pseudomonadota</taxon>
        <taxon>Betaproteobacteria</taxon>
        <taxon>Rhodocyclales</taxon>
        <taxon>Rhodocyclaceae</taxon>
        <taxon>Aromatoleum</taxon>
    </lineage>
</organism>
<evidence type="ECO:0000256" key="1">
    <source>
        <dbReference type="SAM" id="MobiDB-lite"/>
    </source>
</evidence>
<evidence type="ECO:0000313" key="2">
    <source>
        <dbReference type="EMBL" id="NMF87746.1"/>
    </source>
</evidence>
<evidence type="ECO:0000313" key="3">
    <source>
        <dbReference type="Proteomes" id="UP000652074"/>
    </source>
</evidence>
<dbReference type="RefSeq" id="WP_169205186.1">
    <property type="nucleotide sequence ID" value="NZ_CP059560.1"/>
</dbReference>
<dbReference type="Proteomes" id="UP000652074">
    <property type="component" value="Unassembled WGS sequence"/>
</dbReference>